<dbReference type="Pfam" id="PF00171">
    <property type="entry name" value="Aldedh"/>
    <property type="match status" value="1"/>
</dbReference>
<dbReference type="Gene3D" id="3.40.605.10">
    <property type="entry name" value="Aldehyde Dehydrogenase, Chain A, domain 1"/>
    <property type="match status" value="1"/>
</dbReference>
<feature type="transmembrane region" description="Helical" evidence="3">
    <location>
        <begin position="231"/>
        <end position="249"/>
    </location>
</feature>
<evidence type="ECO:0000256" key="3">
    <source>
        <dbReference type="SAM" id="Phobius"/>
    </source>
</evidence>
<name>A0AAV5QY24_PICKL</name>
<accession>A0AAV5QY24</accession>
<dbReference type="Gene3D" id="3.40.309.10">
    <property type="entry name" value="Aldehyde Dehydrogenase, Chain A, domain 2"/>
    <property type="match status" value="1"/>
</dbReference>
<reference evidence="5 6" key="1">
    <citation type="journal article" date="2023" name="Elife">
        <title>Identification of key yeast species and microbe-microbe interactions impacting larval growth of Drosophila in the wild.</title>
        <authorList>
            <person name="Mure A."/>
            <person name="Sugiura Y."/>
            <person name="Maeda R."/>
            <person name="Honda K."/>
            <person name="Sakurai N."/>
            <person name="Takahashi Y."/>
            <person name="Watada M."/>
            <person name="Katoh T."/>
            <person name="Gotoh A."/>
            <person name="Gotoh Y."/>
            <person name="Taniguchi I."/>
            <person name="Nakamura K."/>
            <person name="Hayashi T."/>
            <person name="Katayama T."/>
            <person name="Uemura T."/>
            <person name="Hattori Y."/>
        </authorList>
    </citation>
    <scope>NUCLEOTIDE SEQUENCE [LARGE SCALE GENOMIC DNA]</scope>
    <source>
        <strain evidence="5 6">PK-24</strain>
    </source>
</reference>
<organism evidence="5 6">
    <name type="scientific">Pichia kluyveri</name>
    <name type="common">Yeast</name>
    <dbReference type="NCBI Taxonomy" id="36015"/>
    <lineage>
        <taxon>Eukaryota</taxon>
        <taxon>Fungi</taxon>
        <taxon>Dikarya</taxon>
        <taxon>Ascomycota</taxon>
        <taxon>Saccharomycotina</taxon>
        <taxon>Pichiomycetes</taxon>
        <taxon>Pichiales</taxon>
        <taxon>Pichiaceae</taxon>
        <taxon>Pichia</taxon>
    </lineage>
</organism>
<evidence type="ECO:0000313" key="6">
    <source>
        <dbReference type="Proteomes" id="UP001378960"/>
    </source>
</evidence>
<comment type="similarity">
    <text evidence="1">Belongs to the aldehyde dehydrogenase family.</text>
</comment>
<feature type="transmembrane region" description="Helical" evidence="3">
    <location>
        <begin position="47"/>
        <end position="65"/>
    </location>
</feature>
<dbReference type="EMBL" id="BTGB01000001">
    <property type="protein sequence ID" value="GMM43851.1"/>
    <property type="molecule type" value="Genomic_DNA"/>
</dbReference>
<protein>
    <submittedName>
        <fullName evidence="5">Meiotic recombination directing protein</fullName>
    </submittedName>
</protein>
<keyword evidence="3" id="KW-0812">Transmembrane</keyword>
<evidence type="ECO:0000256" key="1">
    <source>
        <dbReference type="ARBA" id="ARBA00009986"/>
    </source>
</evidence>
<dbReference type="InterPro" id="IPR016163">
    <property type="entry name" value="Ald_DH_C"/>
</dbReference>
<dbReference type="PROSITE" id="PS00070">
    <property type="entry name" value="ALDEHYDE_DEHYDR_CYS"/>
    <property type="match status" value="1"/>
</dbReference>
<dbReference type="GO" id="GO:0016620">
    <property type="term" value="F:oxidoreductase activity, acting on the aldehyde or oxo group of donors, NAD or NADP as acceptor"/>
    <property type="evidence" value="ECO:0007669"/>
    <property type="project" value="InterPro"/>
</dbReference>
<keyword evidence="2" id="KW-0560">Oxidoreductase</keyword>
<dbReference type="InterPro" id="IPR015590">
    <property type="entry name" value="Aldehyde_DH_dom"/>
</dbReference>
<dbReference type="InterPro" id="IPR016161">
    <property type="entry name" value="Ald_DH/histidinol_DH"/>
</dbReference>
<keyword evidence="6" id="KW-1185">Reference proteome</keyword>
<gene>
    <name evidence="5" type="ORF">DAPK24_004260</name>
</gene>
<keyword evidence="3" id="KW-0472">Membrane</keyword>
<dbReference type="SUPFAM" id="SSF53720">
    <property type="entry name" value="ALDH-like"/>
    <property type="match status" value="1"/>
</dbReference>
<proteinExistence type="inferred from homology"/>
<feature type="domain" description="Aldehyde dehydrogenase" evidence="4">
    <location>
        <begin position="107"/>
        <end position="585"/>
    </location>
</feature>
<dbReference type="Proteomes" id="UP001378960">
    <property type="component" value="Unassembled WGS sequence"/>
</dbReference>
<sequence length="642" mass="72378">MSELMTLNLTEIILQLNQTINNMPSANQIFQLNQLQMQFNENNTRPVQISISLLVISITVLLFIFRKTRKRTEKPMKFDIEFPEASQPNWKGKRLTIPDIYQPDDPDYIYCYCPATSQYLGKYKSHTPEEIDLIIKKSQLAQPVFYKDKNFEYKRRKFLRTLSEFIIKNQKEIARVACRDSGKTMVDASMGEIMVTLEKINWILKHGDSVLKPSTRPGPSNMLMRYKNAQVWYEPLGVVAAIVSWNYPFHNLMGPIIAGVFSGNGVIIKCSERVRWSSEFFMHIVKSTLKICEIDENLVQLVCCWGKDADTVSCNPRLNHITFIGSRPIAKQVVAKASEVLTPVVTELGGKDAVIICDDYMKQKGIDGIASVLLRGTFQSAGQNCIGIERVIVCGDRNNYESLINKLKEKIGMFHLGSDIDQVEEIDMGAMIMGGSKFDEMENWIKEVEENGEGKVISGGSRFTHPNYPQGHYFKPTLISDLNPKSKIAQNEIFGPILSVIYAENDEEGLEIANNSEFGLGGSIFTTNREKGFKMASEFKTGNVAINDFATFYVCQLPFGGIKGSGYGKFGGEEGLRGLCNEKSVCFDKSKFISTSIPNVIDYPIKDGKKAWTFVSSMNKAAYDYSLFQRIKGLYKLARNSN</sequence>
<keyword evidence="3" id="KW-1133">Transmembrane helix</keyword>
<evidence type="ECO:0000313" key="5">
    <source>
        <dbReference type="EMBL" id="GMM43851.1"/>
    </source>
</evidence>
<dbReference type="AlphaFoldDB" id="A0AAV5QY24"/>
<comment type="caution">
    <text evidence="5">The sequence shown here is derived from an EMBL/GenBank/DDBJ whole genome shotgun (WGS) entry which is preliminary data.</text>
</comment>
<dbReference type="InterPro" id="IPR016160">
    <property type="entry name" value="Ald_DH_CS_CYS"/>
</dbReference>
<evidence type="ECO:0000259" key="4">
    <source>
        <dbReference type="Pfam" id="PF00171"/>
    </source>
</evidence>
<dbReference type="PANTHER" id="PTHR11699">
    <property type="entry name" value="ALDEHYDE DEHYDROGENASE-RELATED"/>
    <property type="match status" value="1"/>
</dbReference>
<evidence type="ECO:0000256" key="2">
    <source>
        <dbReference type="ARBA" id="ARBA00023002"/>
    </source>
</evidence>
<dbReference type="InterPro" id="IPR016162">
    <property type="entry name" value="Ald_DH_N"/>
</dbReference>